<comment type="caution">
    <text evidence="3">The sequence shown here is derived from an EMBL/GenBank/DDBJ whole genome shotgun (WGS) entry which is preliminary data.</text>
</comment>
<keyword evidence="1" id="KW-0472">Membrane</keyword>
<keyword evidence="1" id="KW-1133">Transmembrane helix</keyword>
<keyword evidence="1" id="KW-0812">Transmembrane</keyword>
<feature type="transmembrane region" description="Helical" evidence="1">
    <location>
        <begin position="25"/>
        <end position="43"/>
    </location>
</feature>
<feature type="transmembrane region" description="Helical" evidence="1">
    <location>
        <begin position="55"/>
        <end position="78"/>
    </location>
</feature>
<organism evidence="3 4">
    <name type="scientific">Salinimonas profundi</name>
    <dbReference type="NCBI Taxonomy" id="2729140"/>
    <lineage>
        <taxon>Bacteria</taxon>
        <taxon>Pseudomonadati</taxon>
        <taxon>Pseudomonadota</taxon>
        <taxon>Gammaproteobacteria</taxon>
        <taxon>Alteromonadales</taxon>
        <taxon>Alteromonadaceae</taxon>
        <taxon>Alteromonas/Salinimonas group</taxon>
        <taxon>Salinimonas</taxon>
    </lineage>
</organism>
<evidence type="ECO:0000256" key="1">
    <source>
        <dbReference type="SAM" id="Phobius"/>
    </source>
</evidence>
<protein>
    <submittedName>
        <fullName evidence="3">YcxB family protein</fullName>
    </submittedName>
</protein>
<evidence type="ECO:0000313" key="3">
    <source>
        <dbReference type="EMBL" id="MBD3586081.1"/>
    </source>
</evidence>
<dbReference type="EMBL" id="JABBXD010000004">
    <property type="protein sequence ID" value="MBD3586081.1"/>
    <property type="molecule type" value="Genomic_DNA"/>
</dbReference>
<proteinExistence type="predicted"/>
<evidence type="ECO:0000313" key="4">
    <source>
        <dbReference type="Proteomes" id="UP000624419"/>
    </source>
</evidence>
<keyword evidence="4" id="KW-1185">Reference proteome</keyword>
<feature type="domain" description="YcxB-like C-terminal" evidence="2">
    <location>
        <begin position="98"/>
        <end position="152"/>
    </location>
</feature>
<dbReference type="Pfam" id="PF14317">
    <property type="entry name" value="YcxB"/>
    <property type="match status" value="1"/>
</dbReference>
<name>A0ABR8LIM7_9ALTE</name>
<evidence type="ECO:0000259" key="2">
    <source>
        <dbReference type="Pfam" id="PF14317"/>
    </source>
</evidence>
<gene>
    <name evidence="3" type="ORF">HHX48_10055</name>
</gene>
<sequence>MKVSVDIKKSDIVKLNIWLALKSKGTYSLIALVFAILWVYAIFKHGIPNTTEKWLVTFLIALISGLTAAILGLATNLLQILLSSSVANGVLGLHEYEISDGGLYEKTAVNETKTSWNGIIGIRKLRHYMLIQIAPGLFHVIPDSSFVSEEEFSNFYSASRKFWKDA</sequence>
<accession>A0ABR8LIM7</accession>
<dbReference type="InterPro" id="IPR025588">
    <property type="entry name" value="YcxB-like_C"/>
</dbReference>
<reference evidence="3 4" key="1">
    <citation type="submission" date="2020-04" db="EMBL/GenBank/DDBJ databases">
        <title>Salinimonas sp. HHU 13199.</title>
        <authorList>
            <person name="Cui X."/>
            <person name="Zhang D."/>
        </authorList>
    </citation>
    <scope>NUCLEOTIDE SEQUENCE [LARGE SCALE GENOMIC DNA]</scope>
    <source>
        <strain evidence="3 4">HHU 13199</strain>
    </source>
</reference>
<dbReference type="Proteomes" id="UP000624419">
    <property type="component" value="Unassembled WGS sequence"/>
</dbReference>
<dbReference type="RefSeq" id="WP_191024705.1">
    <property type="nucleotide sequence ID" value="NZ_JABBXD010000004.1"/>
</dbReference>